<dbReference type="CDD" id="cd02440">
    <property type="entry name" value="AdoMet_MTases"/>
    <property type="match status" value="1"/>
</dbReference>
<dbReference type="EMBL" id="JAACJJ010000015">
    <property type="protein sequence ID" value="KAF5325534.1"/>
    <property type="molecule type" value="Genomic_DNA"/>
</dbReference>
<proteinExistence type="inferred from homology"/>
<keyword evidence="2" id="KW-0808">Transferase</keyword>
<dbReference type="AlphaFoldDB" id="A0A8H5BLB2"/>
<evidence type="ECO:0000256" key="4">
    <source>
        <dbReference type="ARBA" id="ARBA00023453"/>
    </source>
</evidence>
<evidence type="ECO:0000256" key="2">
    <source>
        <dbReference type="ARBA" id="ARBA00022679"/>
    </source>
</evidence>
<dbReference type="Pfam" id="PF01596">
    <property type="entry name" value="Methyltransf_3"/>
    <property type="match status" value="1"/>
</dbReference>
<comment type="caution">
    <text evidence="5">The sequence shown here is derived from an EMBL/GenBank/DDBJ whole genome shotgun (WGS) entry which is preliminary data.</text>
</comment>
<dbReference type="InterPro" id="IPR029063">
    <property type="entry name" value="SAM-dependent_MTases_sf"/>
</dbReference>
<name>A0A8H5BLB2_9AGAR</name>
<dbReference type="PANTHER" id="PTHR10509:SF14">
    <property type="entry name" value="CAFFEOYL-COA O-METHYLTRANSFERASE 3-RELATED"/>
    <property type="match status" value="1"/>
</dbReference>
<evidence type="ECO:0000256" key="1">
    <source>
        <dbReference type="ARBA" id="ARBA00022603"/>
    </source>
</evidence>
<dbReference type="InterPro" id="IPR050362">
    <property type="entry name" value="Cation-dep_OMT"/>
</dbReference>
<sequence length="228" mass="24845">MAGRQTYKTTNIDDWKRSDDYHNSFLIPKDDVLDAVVKNNHAQGLPDIAVSAAQGRFLNLLAKTQKAKRILEVGTLGGYSTIWLARALPEDGKLVTLELDETHAKIATENVKNAGFADKVEVIVGPAAESLKRLSPEPPFDLAFIDADKEGNLTYFIEAKRLLKSGGAIIVDNVVRKGKVADPAEQSASIDGVRRLLTAIKDDDEVEATTIATVGDKGYDGFLYAFKK</sequence>
<dbReference type="SUPFAM" id="SSF53335">
    <property type="entry name" value="S-adenosyl-L-methionine-dependent methyltransferases"/>
    <property type="match status" value="1"/>
</dbReference>
<dbReference type="InterPro" id="IPR002935">
    <property type="entry name" value="SAM_O-MeTrfase"/>
</dbReference>
<dbReference type="GO" id="GO:0008171">
    <property type="term" value="F:O-methyltransferase activity"/>
    <property type="evidence" value="ECO:0007669"/>
    <property type="project" value="InterPro"/>
</dbReference>
<accession>A0A8H5BLB2</accession>
<dbReference type="Proteomes" id="UP000567179">
    <property type="component" value="Unassembled WGS sequence"/>
</dbReference>
<evidence type="ECO:0000313" key="5">
    <source>
        <dbReference type="EMBL" id="KAF5325534.1"/>
    </source>
</evidence>
<reference evidence="5 6" key="1">
    <citation type="journal article" date="2020" name="ISME J.">
        <title>Uncovering the hidden diversity of litter-decomposition mechanisms in mushroom-forming fungi.</title>
        <authorList>
            <person name="Floudas D."/>
            <person name="Bentzer J."/>
            <person name="Ahren D."/>
            <person name="Johansson T."/>
            <person name="Persson P."/>
            <person name="Tunlid A."/>
        </authorList>
    </citation>
    <scope>NUCLEOTIDE SEQUENCE [LARGE SCALE GENOMIC DNA]</scope>
    <source>
        <strain evidence="5 6">CBS 101986</strain>
    </source>
</reference>
<keyword evidence="1" id="KW-0489">Methyltransferase</keyword>
<evidence type="ECO:0008006" key="7">
    <source>
        <dbReference type="Google" id="ProtNLM"/>
    </source>
</evidence>
<keyword evidence="3" id="KW-0949">S-adenosyl-L-methionine</keyword>
<evidence type="ECO:0000313" key="6">
    <source>
        <dbReference type="Proteomes" id="UP000567179"/>
    </source>
</evidence>
<protein>
    <recommendedName>
        <fullName evidence="7">O-methyltransferase family 3 protein</fullName>
    </recommendedName>
</protein>
<dbReference type="Gene3D" id="3.40.50.150">
    <property type="entry name" value="Vaccinia Virus protein VP39"/>
    <property type="match status" value="1"/>
</dbReference>
<evidence type="ECO:0000256" key="3">
    <source>
        <dbReference type="ARBA" id="ARBA00022691"/>
    </source>
</evidence>
<gene>
    <name evidence="5" type="ORF">D9619_009871</name>
</gene>
<dbReference type="GO" id="GO:0032259">
    <property type="term" value="P:methylation"/>
    <property type="evidence" value="ECO:0007669"/>
    <property type="project" value="UniProtKB-KW"/>
</dbReference>
<keyword evidence="6" id="KW-1185">Reference proteome</keyword>
<dbReference type="PROSITE" id="PS51682">
    <property type="entry name" value="SAM_OMT_I"/>
    <property type="match status" value="1"/>
</dbReference>
<dbReference type="PANTHER" id="PTHR10509">
    <property type="entry name" value="O-METHYLTRANSFERASE-RELATED"/>
    <property type="match status" value="1"/>
</dbReference>
<dbReference type="OrthoDB" id="10251242at2759"/>
<organism evidence="5 6">
    <name type="scientific">Psilocybe cf. subviscida</name>
    <dbReference type="NCBI Taxonomy" id="2480587"/>
    <lineage>
        <taxon>Eukaryota</taxon>
        <taxon>Fungi</taxon>
        <taxon>Dikarya</taxon>
        <taxon>Basidiomycota</taxon>
        <taxon>Agaricomycotina</taxon>
        <taxon>Agaricomycetes</taxon>
        <taxon>Agaricomycetidae</taxon>
        <taxon>Agaricales</taxon>
        <taxon>Agaricineae</taxon>
        <taxon>Strophariaceae</taxon>
        <taxon>Psilocybe</taxon>
    </lineage>
</organism>
<dbReference type="GO" id="GO:0008757">
    <property type="term" value="F:S-adenosylmethionine-dependent methyltransferase activity"/>
    <property type="evidence" value="ECO:0007669"/>
    <property type="project" value="TreeGrafter"/>
</dbReference>
<comment type="similarity">
    <text evidence="4">Belongs to the class I-like SAM-binding methyltransferase superfamily. Cation-dependent O-methyltransferase family.</text>
</comment>